<sequence length="80" mass="9074">MLLQAAGGQPMGLYDGVRFVRINATDGTRITVTINCEQELWRVARIEPRTGRADFRDDRFQSATGIGRSRWCTTPVRTME</sequence>
<gene>
    <name evidence="1" type="ORF">VB739_11740</name>
</gene>
<evidence type="ECO:0000313" key="2">
    <source>
        <dbReference type="Proteomes" id="UP001302329"/>
    </source>
</evidence>
<reference evidence="1 2" key="1">
    <citation type="submission" date="2023-12" db="EMBL/GenBank/DDBJ databases">
        <title>Baltic Sea Cyanobacteria.</title>
        <authorList>
            <person name="Delbaje E."/>
            <person name="Fewer D.P."/>
            <person name="Shishido T.K."/>
        </authorList>
    </citation>
    <scope>NUCLEOTIDE SEQUENCE [LARGE SCALE GENOMIC DNA]</scope>
    <source>
        <strain evidence="1 2">UHCC 0281</strain>
    </source>
</reference>
<keyword evidence="2" id="KW-1185">Reference proteome</keyword>
<organism evidence="1 2">
    <name type="scientific">Cyanobium gracile UHCC 0281</name>
    <dbReference type="NCBI Taxonomy" id="3110309"/>
    <lineage>
        <taxon>Bacteria</taxon>
        <taxon>Bacillati</taxon>
        <taxon>Cyanobacteriota</taxon>
        <taxon>Cyanophyceae</taxon>
        <taxon>Synechococcales</taxon>
        <taxon>Prochlorococcaceae</taxon>
        <taxon>Cyanobium</taxon>
    </lineage>
</organism>
<dbReference type="Proteomes" id="UP001302329">
    <property type="component" value="Unassembled WGS sequence"/>
</dbReference>
<accession>A0ABU5SY02</accession>
<name>A0ABU5SY02_9CYAN</name>
<evidence type="ECO:0000313" key="1">
    <source>
        <dbReference type="EMBL" id="MEA5443225.1"/>
    </source>
</evidence>
<comment type="caution">
    <text evidence="1">The sequence shown here is derived from an EMBL/GenBank/DDBJ whole genome shotgun (WGS) entry which is preliminary data.</text>
</comment>
<protein>
    <submittedName>
        <fullName evidence="1">Uncharacterized protein</fullName>
    </submittedName>
</protein>
<dbReference type="EMBL" id="JAYGHY010000041">
    <property type="protein sequence ID" value="MEA5443225.1"/>
    <property type="molecule type" value="Genomic_DNA"/>
</dbReference>
<proteinExistence type="predicted"/>
<dbReference type="RefSeq" id="WP_323357231.1">
    <property type="nucleotide sequence ID" value="NZ_JAYGHY010000041.1"/>
</dbReference>